<evidence type="ECO:0000313" key="2">
    <source>
        <dbReference type="EMBL" id="MQL86224.1"/>
    </source>
</evidence>
<evidence type="ECO:0000256" key="1">
    <source>
        <dbReference type="SAM" id="MobiDB-lite"/>
    </source>
</evidence>
<feature type="region of interest" description="Disordered" evidence="1">
    <location>
        <begin position="92"/>
        <end position="131"/>
    </location>
</feature>
<comment type="caution">
    <text evidence="2">The sequence shown here is derived from an EMBL/GenBank/DDBJ whole genome shotgun (WGS) entry which is preliminary data.</text>
</comment>
<dbReference type="EMBL" id="NMUH01000884">
    <property type="protein sequence ID" value="MQL86224.1"/>
    <property type="molecule type" value="Genomic_DNA"/>
</dbReference>
<protein>
    <submittedName>
        <fullName evidence="2">Uncharacterized protein</fullName>
    </submittedName>
</protein>
<keyword evidence="3" id="KW-1185">Reference proteome</keyword>
<feature type="region of interest" description="Disordered" evidence="1">
    <location>
        <begin position="1"/>
        <end position="69"/>
    </location>
</feature>
<reference evidence="2" key="1">
    <citation type="submission" date="2017-07" db="EMBL/GenBank/DDBJ databases">
        <title>Taro Niue Genome Assembly and Annotation.</title>
        <authorList>
            <person name="Atibalentja N."/>
            <person name="Keating K."/>
            <person name="Fields C.J."/>
        </authorList>
    </citation>
    <scope>NUCLEOTIDE SEQUENCE</scope>
    <source>
        <strain evidence="2">Niue_2</strain>
        <tissue evidence="2">Leaf</tissue>
    </source>
</reference>
<proteinExistence type="predicted"/>
<organism evidence="2 3">
    <name type="scientific">Colocasia esculenta</name>
    <name type="common">Wild taro</name>
    <name type="synonym">Arum esculentum</name>
    <dbReference type="NCBI Taxonomy" id="4460"/>
    <lineage>
        <taxon>Eukaryota</taxon>
        <taxon>Viridiplantae</taxon>
        <taxon>Streptophyta</taxon>
        <taxon>Embryophyta</taxon>
        <taxon>Tracheophyta</taxon>
        <taxon>Spermatophyta</taxon>
        <taxon>Magnoliopsida</taxon>
        <taxon>Liliopsida</taxon>
        <taxon>Araceae</taxon>
        <taxon>Aroideae</taxon>
        <taxon>Colocasieae</taxon>
        <taxon>Colocasia</taxon>
    </lineage>
</organism>
<dbReference type="Proteomes" id="UP000652761">
    <property type="component" value="Unassembled WGS sequence"/>
</dbReference>
<sequence>MEEAERAEDRRPRALSPPPRRPRPHLAPSAEGEEYADRLLCALSPQPGLPHPLRPCVASPAEEEEQADRQPLTLSIPAAMAAHATASLLPLRQPASSSSSHRHRSTPSRTLQSLAPTPQTASPQWKEQSKQSFNDVMTDILEKVIAACEEKNLTNSLDPSILTQMLDDVYNGHHGGYERGRGLGCSRGVWRHNMSNEASNENAQGPLVRAGDASSECVVVSLTQTTGSIYRAGLLLSTSDQKDPSSPPSPCDGCNGCIMHAPRLNGALTVRPLNGHLSAKGANWRALFDVVGGHYVLLLHRYCL</sequence>
<evidence type="ECO:0000313" key="3">
    <source>
        <dbReference type="Proteomes" id="UP000652761"/>
    </source>
</evidence>
<feature type="compositionally biased region" description="Polar residues" evidence="1">
    <location>
        <begin position="112"/>
        <end position="131"/>
    </location>
</feature>
<name>A0A843UX76_COLES</name>
<gene>
    <name evidence="2" type="ORF">Taro_018749</name>
</gene>
<dbReference type="AlphaFoldDB" id="A0A843UX76"/>
<accession>A0A843UX76</accession>